<reference evidence="1 2" key="1">
    <citation type="submission" date="2016-12" db="EMBL/GenBank/DDBJ databases">
        <title>Thioflexothrix psekupsii D3 genome sequencing and assembly.</title>
        <authorList>
            <person name="Fomenkov A."/>
            <person name="Vincze T."/>
            <person name="Grabovich M."/>
            <person name="Anton B.P."/>
            <person name="Dubinina G."/>
            <person name="Orlova M."/>
            <person name="Belousova E."/>
            <person name="Roberts R.J."/>
        </authorList>
    </citation>
    <scope>NUCLEOTIDE SEQUENCE [LARGE SCALE GENOMIC DNA]</scope>
    <source>
        <strain evidence="1">D3</strain>
    </source>
</reference>
<dbReference type="AlphaFoldDB" id="A0A251X6K4"/>
<dbReference type="EMBL" id="MSLT01000023">
    <property type="protein sequence ID" value="OUD12557.1"/>
    <property type="molecule type" value="Genomic_DNA"/>
</dbReference>
<proteinExistence type="predicted"/>
<dbReference type="RefSeq" id="WP_086489515.1">
    <property type="nucleotide sequence ID" value="NZ_MSLT01000023.1"/>
</dbReference>
<comment type="caution">
    <text evidence="1">The sequence shown here is derived from an EMBL/GenBank/DDBJ whole genome shotgun (WGS) entry which is preliminary data.</text>
</comment>
<name>A0A251X6K4_9GAMM</name>
<sequence>MSLDYCILNELSYPFVDQYDAKKGLETFVRTYQKIGEIGLKTLRLPAEINSIHYLPLAPNYLLLNYLNDSDVNIDIKDRIREILTDAPFIHDDEFDIKEKSENSEFRFQLNGESVIAQGLGVAYLLDTLCLSFNSQEIWDCDFISLLRIDYEKTEQVKVKHSSKPEHFTAHKSYFEQKKRDSLKESKELWQRRAEFFPHLEFLKQVEQQLELCGLSKHFFQIIERLKKLNNYAEKWKQEGGAYNNKVIEGLDVTGESVPTLNKYADERTFRLPNGEKKIFEQHIKTGDLRIHFYPDNQTRKIYVGYIGKHLRI</sequence>
<gene>
    <name evidence="1" type="ORF">TPSD3_15845</name>
</gene>
<protein>
    <submittedName>
        <fullName evidence="1">Uncharacterized protein</fullName>
    </submittedName>
</protein>
<dbReference type="Proteomes" id="UP000194798">
    <property type="component" value="Unassembled WGS sequence"/>
</dbReference>
<dbReference type="OrthoDB" id="6190702at2"/>
<evidence type="ECO:0000313" key="1">
    <source>
        <dbReference type="EMBL" id="OUD12557.1"/>
    </source>
</evidence>
<accession>A0A251X6K4</accession>
<keyword evidence="2" id="KW-1185">Reference proteome</keyword>
<evidence type="ECO:0000313" key="2">
    <source>
        <dbReference type="Proteomes" id="UP000194798"/>
    </source>
</evidence>
<organism evidence="1 2">
    <name type="scientific">Thioflexithrix psekupsensis</name>
    <dbReference type="NCBI Taxonomy" id="1570016"/>
    <lineage>
        <taxon>Bacteria</taxon>
        <taxon>Pseudomonadati</taxon>
        <taxon>Pseudomonadota</taxon>
        <taxon>Gammaproteobacteria</taxon>
        <taxon>Thiotrichales</taxon>
        <taxon>Thioflexithrix</taxon>
    </lineage>
</organism>